<dbReference type="EMBL" id="MN740975">
    <property type="protein sequence ID" value="QHU20863.1"/>
    <property type="molecule type" value="Genomic_DNA"/>
</dbReference>
<name>A0A6C0KUD0_9ZZZZ</name>
<reference evidence="1" key="1">
    <citation type="journal article" date="2020" name="Nature">
        <title>Giant virus diversity and host interactions through global metagenomics.</title>
        <authorList>
            <person name="Schulz F."/>
            <person name="Roux S."/>
            <person name="Paez-Espino D."/>
            <person name="Jungbluth S."/>
            <person name="Walsh D.A."/>
            <person name="Denef V.J."/>
            <person name="McMahon K.D."/>
            <person name="Konstantinidis K.T."/>
            <person name="Eloe-Fadrosh E.A."/>
            <person name="Kyrpides N.C."/>
            <person name="Woyke T."/>
        </authorList>
    </citation>
    <scope>NUCLEOTIDE SEQUENCE</scope>
    <source>
        <strain evidence="1">GVMAG-S-3300013094-100</strain>
    </source>
</reference>
<organism evidence="1">
    <name type="scientific">viral metagenome</name>
    <dbReference type="NCBI Taxonomy" id="1070528"/>
    <lineage>
        <taxon>unclassified sequences</taxon>
        <taxon>metagenomes</taxon>
        <taxon>organismal metagenomes</taxon>
    </lineage>
</organism>
<evidence type="ECO:0000313" key="1">
    <source>
        <dbReference type="EMBL" id="QHU20863.1"/>
    </source>
</evidence>
<dbReference type="AlphaFoldDB" id="A0A6C0KUD0"/>
<accession>A0A6C0KUD0</accession>
<protein>
    <submittedName>
        <fullName evidence="1">Uncharacterized protein</fullName>
    </submittedName>
</protein>
<sequence length="55" mass="5983">MDITYITTPKHGANGANGANDTNSANNTNGPAAMDIEYYIEMEIDIIINDFMDIS</sequence>
<proteinExistence type="predicted"/>